<dbReference type="VEuPathDB" id="FungiDB:F4678DRAFT_444910"/>
<dbReference type="InterPro" id="IPR050583">
    <property type="entry name" value="Mycobacterial_A85_antigen"/>
</dbReference>
<evidence type="ECO:0000313" key="1">
    <source>
        <dbReference type="EMBL" id="KAJ3580535.1"/>
    </source>
</evidence>
<dbReference type="EMBL" id="JANPWZ010000002">
    <property type="protein sequence ID" value="KAJ3580535.1"/>
    <property type="molecule type" value="Genomic_DNA"/>
</dbReference>
<dbReference type="VEuPathDB" id="FungiDB:F4678DRAFT_59314"/>
<comment type="caution">
    <text evidence="1">The sequence shown here is derived from an EMBL/GenBank/DDBJ whole genome shotgun (WGS) entry which is preliminary data.</text>
</comment>
<dbReference type="SUPFAM" id="SSF53474">
    <property type="entry name" value="alpha/beta-Hydrolases"/>
    <property type="match status" value="1"/>
</dbReference>
<dbReference type="Gene3D" id="3.40.50.1820">
    <property type="entry name" value="alpha/beta hydrolase"/>
    <property type="match status" value="1"/>
</dbReference>
<reference evidence="1" key="1">
    <citation type="submission" date="2022-07" db="EMBL/GenBank/DDBJ databases">
        <title>Genome Sequence of Xylaria arbuscula.</title>
        <authorList>
            <person name="Buettner E."/>
        </authorList>
    </citation>
    <scope>NUCLEOTIDE SEQUENCE</scope>
    <source>
        <strain evidence="1">VT107</strain>
    </source>
</reference>
<accession>A0A9W8NPF3</accession>
<protein>
    <submittedName>
        <fullName evidence="1">Uncharacterized protein</fullName>
    </submittedName>
</protein>
<keyword evidence="2" id="KW-1185">Reference proteome</keyword>
<dbReference type="PANTHER" id="PTHR48098">
    <property type="entry name" value="ENTEROCHELIN ESTERASE-RELATED"/>
    <property type="match status" value="1"/>
</dbReference>
<dbReference type="PANTHER" id="PTHR48098:SF3">
    <property type="entry name" value="IRON(III) ENTEROBACTIN ESTERASE"/>
    <property type="match status" value="1"/>
</dbReference>
<evidence type="ECO:0000313" key="2">
    <source>
        <dbReference type="Proteomes" id="UP001148614"/>
    </source>
</evidence>
<sequence length="1398" mass="155179">MIEMKDSLVEEGGILSLGFSDPGPHEPQGVCWSLSLAHHTFYGKPTLRTRRLDSDGSRLTLDEFILVCVGSLLRGWNVPIQETGTVLKIIEAILTMVSGTSGNPDCEELRFRLGRPFKEFHDGNQQALLAVSLGRRRPNFLPIFSYRSLFQLTDLSILLNLLGSPDNQIQLLRRLASRVPGLNSKNSIILCVGICEENFVFASACPTEPGASRLGTTKKREPRYRRWYHFPRPPPPVKIRVGVVNILNTNDNYDESPESHLNCIQRLHPDEKVELLDPGESITHTTPWSYHNGQAFHSSYREPYYYNSGQTNYHSDLEYGHVSLYCQQRANGGDFSPPELTFEDILWCFDNGLLSPTRLKTILDNKPAFGFLKILSAIYATYEDLAACGATINSAIVDQPIHIPIIDRSVTHEDALLHLNDCLSISPSSVLCLIGYFETATKIDHALKDPLRIIGLSGGNSIFISSKFVNDPAVECSSHSFSRILGNTGHPGFSILIMPESLGAREVNPAAWRIEPASFDNTYVDCFKSTSLHLSFTEWRAPVVHGRSFGQRESNVNFIEAVISVRDSGRWVADIDIHAASWQVARSVSYCNHNSPTQQISSGLLAIETWDQVLDIPEGSVIVRSWNNWLARLALVSVLGQRDQEREILVWPSRLCEPCINSLEDDDTIHVSTSHSPVLTMTSDRGIQTVLQGELLYTIESLLKVTRFGEQRTYYATVRDKAMIGEQRRIGETRGQTRIALAIPPQKVSINGRVVLMFAPNGTDPLEDTDVTSTPNKMFGMNVFDFGVRDVVTLSGGGPDNTVTSVYGWPLVSMDDVEAGAYRVQAFLNPYDKAKRADGSEVYLKFPCGDGAPNVAGVGSLTTSAIDLEVHGGPQTIKLAFNSVVPVEVFNGKEIGGCSQGNYADTEQLKYVKIKSKKLSQFWGRDMYVGANVLLPAGYDAADKKTRYPVLYDQNHWTGGEGAYGYSYNPTFSAAWDEGIIPGTNGTADRPAPKLIIVAFRHEAPYYDDSYGVNTANLGPYGDAINDELIPYIDENFNTIAEPYARIQDGGSTGGWISAASVIFRPDLFGACFSSYPDSLDFHMHQAIELYSNKNAYEDANGNAINSIRTFDGDTEIILATTAQENHWELVFGTSSRSSLQWDVWNAVFGIQGLNGYPLEPWDKVTGEIYPGSVEYWKEMDLSNYIASNWDNSKNLGEVLRGRIFIYVGTHDNYFLNGGVSEFEKNVNGLGGPNWANVTITPGQNHGGNYQRRATWDYLELVASWIADHSPEGKTPLPRKFTKSSSRGNKFEEVIRVGGHGAALKRQKNPVISYKEKVKCGPTVTASVGRWDPGVALKAQWIVNGRPSGATFTVKQEEKVKYTSSTKKGKYELKLRVKGTKRNYEDETRDSNTVLVER</sequence>
<gene>
    <name evidence="1" type="ORF">NPX13_g43</name>
</gene>
<name>A0A9W8NPF3_9PEZI</name>
<dbReference type="Proteomes" id="UP001148614">
    <property type="component" value="Unassembled WGS sequence"/>
</dbReference>
<organism evidence="1 2">
    <name type="scientific">Xylaria arbuscula</name>
    <dbReference type="NCBI Taxonomy" id="114810"/>
    <lineage>
        <taxon>Eukaryota</taxon>
        <taxon>Fungi</taxon>
        <taxon>Dikarya</taxon>
        <taxon>Ascomycota</taxon>
        <taxon>Pezizomycotina</taxon>
        <taxon>Sordariomycetes</taxon>
        <taxon>Xylariomycetidae</taxon>
        <taxon>Xylariales</taxon>
        <taxon>Xylariaceae</taxon>
        <taxon>Xylaria</taxon>
    </lineage>
</organism>
<dbReference type="InterPro" id="IPR029058">
    <property type="entry name" value="AB_hydrolase_fold"/>
</dbReference>
<proteinExistence type="predicted"/>